<evidence type="ECO:0000313" key="2">
    <source>
        <dbReference type="EMBL" id="KAF2670506.1"/>
    </source>
</evidence>
<dbReference type="AlphaFoldDB" id="A0A6A6UFT4"/>
<dbReference type="EMBL" id="MU004234">
    <property type="protein sequence ID" value="KAF2670506.1"/>
    <property type="molecule type" value="Genomic_DNA"/>
</dbReference>
<accession>A0A6A6UFT4</accession>
<dbReference type="InterPro" id="IPR002347">
    <property type="entry name" value="SDR_fam"/>
</dbReference>
<dbReference type="Proteomes" id="UP000799302">
    <property type="component" value="Unassembled WGS sequence"/>
</dbReference>
<dbReference type="Pfam" id="PF00106">
    <property type="entry name" value="adh_short"/>
    <property type="match status" value="1"/>
</dbReference>
<sequence length="337" mass="37232">MNAFQFLGNVLYSQFFVKPPLPTASFANQTVIVTGSNTGIGYEAVKHFIRLNAAKIILAVRTTAKGDAAILIIIKETKCDPSRLEVWEFDLASSKSVRGFVERARNLERLDVVVQNAGIFPPNEWNMSDGMELTLKVNTLNAVYFAYAILPKLRESAAKTGLMGRFSFNGSDAMFISGIQNQTVSGSLMDAFNDPKQSSKFGDRYALSKALLFYSMHTMASQSPVVPGSGSNVLIDAVTPGATKSDIFTRDKRAWWQVPIIALLNGMARNTDVGARTLVHAVEPNLGPEAHGRFLMNSRIMMNNPMLGNEKAEVFQKRWKSEILPFLENIEARVTEI</sequence>
<protein>
    <submittedName>
        <fullName evidence="2">NAD(P)-binding protein</fullName>
    </submittedName>
</protein>
<dbReference type="InterPro" id="IPR036291">
    <property type="entry name" value="NAD(P)-bd_dom_sf"/>
</dbReference>
<dbReference type="Gene3D" id="3.40.50.720">
    <property type="entry name" value="NAD(P)-binding Rossmann-like Domain"/>
    <property type="match status" value="1"/>
</dbReference>
<dbReference type="OrthoDB" id="542013at2759"/>
<keyword evidence="3" id="KW-1185">Reference proteome</keyword>
<keyword evidence="1" id="KW-0560">Oxidoreductase</keyword>
<proteinExistence type="predicted"/>
<gene>
    <name evidence="2" type="ORF">BT63DRAFT_424439</name>
</gene>
<name>A0A6A6UFT4_9PEZI</name>
<organism evidence="2 3">
    <name type="scientific">Microthyrium microscopicum</name>
    <dbReference type="NCBI Taxonomy" id="703497"/>
    <lineage>
        <taxon>Eukaryota</taxon>
        <taxon>Fungi</taxon>
        <taxon>Dikarya</taxon>
        <taxon>Ascomycota</taxon>
        <taxon>Pezizomycotina</taxon>
        <taxon>Dothideomycetes</taxon>
        <taxon>Dothideomycetes incertae sedis</taxon>
        <taxon>Microthyriales</taxon>
        <taxon>Microthyriaceae</taxon>
        <taxon>Microthyrium</taxon>
    </lineage>
</organism>
<dbReference type="SUPFAM" id="SSF51735">
    <property type="entry name" value="NAD(P)-binding Rossmann-fold domains"/>
    <property type="match status" value="1"/>
</dbReference>
<dbReference type="PANTHER" id="PTHR43157:SF31">
    <property type="entry name" value="PHOSPHATIDYLINOSITOL-GLYCAN BIOSYNTHESIS CLASS F PROTEIN"/>
    <property type="match status" value="1"/>
</dbReference>
<dbReference type="PRINTS" id="PR00081">
    <property type="entry name" value="GDHRDH"/>
</dbReference>
<evidence type="ECO:0000256" key="1">
    <source>
        <dbReference type="ARBA" id="ARBA00023002"/>
    </source>
</evidence>
<dbReference type="GO" id="GO:0016491">
    <property type="term" value="F:oxidoreductase activity"/>
    <property type="evidence" value="ECO:0007669"/>
    <property type="project" value="UniProtKB-KW"/>
</dbReference>
<reference evidence="2" key="1">
    <citation type="journal article" date="2020" name="Stud. Mycol.">
        <title>101 Dothideomycetes genomes: a test case for predicting lifestyles and emergence of pathogens.</title>
        <authorList>
            <person name="Haridas S."/>
            <person name="Albert R."/>
            <person name="Binder M."/>
            <person name="Bloem J."/>
            <person name="Labutti K."/>
            <person name="Salamov A."/>
            <person name="Andreopoulos B."/>
            <person name="Baker S."/>
            <person name="Barry K."/>
            <person name="Bills G."/>
            <person name="Bluhm B."/>
            <person name="Cannon C."/>
            <person name="Castanera R."/>
            <person name="Culley D."/>
            <person name="Daum C."/>
            <person name="Ezra D."/>
            <person name="Gonzalez J."/>
            <person name="Henrissat B."/>
            <person name="Kuo A."/>
            <person name="Liang C."/>
            <person name="Lipzen A."/>
            <person name="Lutzoni F."/>
            <person name="Magnuson J."/>
            <person name="Mondo S."/>
            <person name="Nolan M."/>
            <person name="Ohm R."/>
            <person name="Pangilinan J."/>
            <person name="Park H.-J."/>
            <person name="Ramirez L."/>
            <person name="Alfaro M."/>
            <person name="Sun H."/>
            <person name="Tritt A."/>
            <person name="Yoshinaga Y."/>
            <person name="Zwiers L.-H."/>
            <person name="Turgeon B."/>
            <person name="Goodwin S."/>
            <person name="Spatafora J."/>
            <person name="Crous P."/>
            <person name="Grigoriev I."/>
        </authorList>
    </citation>
    <scope>NUCLEOTIDE SEQUENCE</scope>
    <source>
        <strain evidence="2">CBS 115976</strain>
    </source>
</reference>
<dbReference type="PANTHER" id="PTHR43157">
    <property type="entry name" value="PHOSPHATIDYLINOSITOL-GLYCAN BIOSYNTHESIS CLASS F PROTEIN-RELATED"/>
    <property type="match status" value="1"/>
</dbReference>
<evidence type="ECO:0000313" key="3">
    <source>
        <dbReference type="Proteomes" id="UP000799302"/>
    </source>
</evidence>